<dbReference type="RefSeq" id="WP_188815359.1">
    <property type="nucleotide sequence ID" value="NZ_BMHT01000006.1"/>
</dbReference>
<sequence>MKRLFENPSIGDWIYFQKFVHEPGEAVTIIDVELKPGGGNGLHYYETYDEYFECLEGELSLEVDKKIVVLQPGEKAAAPRKSVHRFFNHSADYNRFRVTISPGHAGFENTLKIAYGLASDGLVKANGMPKKFWHMGAIVELSDTNLPGLFSLLQPLLRRSARRAFADGRYQQELQPYTM</sequence>
<proteinExistence type="predicted"/>
<accession>A0ABQ1UKH0</accession>
<dbReference type="InterPro" id="IPR053146">
    <property type="entry name" value="QDO-like"/>
</dbReference>
<dbReference type="PANTHER" id="PTHR36440">
    <property type="entry name" value="PUTATIVE (AFU_ORTHOLOGUE AFUA_8G07350)-RELATED"/>
    <property type="match status" value="1"/>
</dbReference>
<name>A0ABQ1UKH0_9BACT</name>
<dbReference type="PANTHER" id="PTHR36440:SF1">
    <property type="entry name" value="PUTATIVE (AFU_ORTHOLOGUE AFUA_8G07350)-RELATED"/>
    <property type="match status" value="1"/>
</dbReference>
<keyword evidence="3" id="KW-1185">Reference proteome</keyword>
<dbReference type="InterPro" id="IPR011051">
    <property type="entry name" value="RmlC_Cupin_sf"/>
</dbReference>
<dbReference type="Pfam" id="PF07883">
    <property type="entry name" value="Cupin_2"/>
    <property type="match status" value="1"/>
</dbReference>
<dbReference type="InterPro" id="IPR013096">
    <property type="entry name" value="Cupin_2"/>
</dbReference>
<dbReference type="SUPFAM" id="SSF51182">
    <property type="entry name" value="RmlC-like cupins"/>
    <property type="match status" value="1"/>
</dbReference>
<evidence type="ECO:0000313" key="2">
    <source>
        <dbReference type="EMBL" id="GGF20646.1"/>
    </source>
</evidence>
<dbReference type="Proteomes" id="UP000632273">
    <property type="component" value="Unassembled WGS sequence"/>
</dbReference>
<reference evidence="3" key="1">
    <citation type="journal article" date="2019" name="Int. J. Syst. Evol. Microbiol.">
        <title>The Global Catalogue of Microorganisms (GCM) 10K type strain sequencing project: providing services to taxonomists for standard genome sequencing and annotation.</title>
        <authorList>
            <consortium name="The Broad Institute Genomics Platform"/>
            <consortium name="The Broad Institute Genome Sequencing Center for Infectious Disease"/>
            <person name="Wu L."/>
            <person name="Ma J."/>
        </authorList>
    </citation>
    <scope>NUCLEOTIDE SEQUENCE [LARGE SCALE GENOMIC DNA]</scope>
    <source>
        <strain evidence="3">CGMCC 1.15197</strain>
    </source>
</reference>
<feature type="domain" description="Cupin type-2" evidence="1">
    <location>
        <begin position="32"/>
        <end position="92"/>
    </location>
</feature>
<protein>
    <recommendedName>
        <fullName evidence="1">Cupin type-2 domain-containing protein</fullName>
    </recommendedName>
</protein>
<organism evidence="2 3">
    <name type="scientific">Hymenobacter cavernae</name>
    <dbReference type="NCBI Taxonomy" id="2044852"/>
    <lineage>
        <taxon>Bacteria</taxon>
        <taxon>Pseudomonadati</taxon>
        <taxon>Bacteroidota</taxon>
        <taxon>Cytophagia</taxon>
        <taxon>Cytophagales</taxon>
        <taxon>Hymenobacteraceae</taxon>
        <taxon>Hymenobacter</taxon>
    </lineage>
</organism>
<evidence type="ECO:0000259" key="1">
    <source>
        <dbReference type="Pfam" id="PF07883"/>
    </source>
</evidence>
<dbReference type="InterPro" id="IPR014710">
    <property type="entry name" value="RmlC-like_jellyroll"/>
</dbReference>
<dbReference type="EMBL" id="BMHT01000006">
    <property type="protein sequence ID" value="GGF20646.1"/>
    <property type="molecule type" value="Genomic_DNA"/>
</dbReference>
<dbReference type="Gene3D" id="2.60.120.10">
    <property type="entry name" value="Jelly Rolls"/>
    <property type="match status" value="1"/>
</dbReference>
<gene>
    <name evidence="2" type="ORF">GCM10011383_35410</name>
</gene>
<evidence type="ECO:0000313" key="3">
    <source>
        <dbReference type="Proteomes" id="UP000632273"/>
    </source>
</evidence>
<comment type="caution">
    <text evidence="2">The sequence shown here is derived from an EMBL/GenBank/DDBJ whole genome shotgun (WGS) entry which is preliminary data.</text>
</comment>